<proteinExistence type="predicted"/>
<keyword evidence="4 5" id="KW-0411">Iron-sulfur</keyword>
<dbReference type="Proteomes" id="UP000245720">
    <property type="component" value="Unassembled WGS sequence"/>
</dbReference>
<reference evidence="7 8" key="1">
    <citation type="submission" date="2018-05" db="EMBL/GenBank/DDBJ databases">
        <title>The Hungate 1000. A catalogue of reference genomes from the rumen microbiome.</title>
        <authorList>
            <person name="Kelly W."/>
        </authorList>
    </citation>
    <scope>NUCLEOTIDE SEQUENCE [LARGE SCALE GENOMIC DNA]</scope>
    <source>
        <strain evidence="7 8">SAb67</strain>
    </source>
</reference>
<dbReference type="GO" id="GO:0051536">
    <property type="term" value="F:iron-sulfur cluster binding"/>
    <property type="evidence" value="ECO:0007669"/>
    <property type="project" value="UniProtKB-KW"/>
</dbReference>
<dbReference type="Gene3D" id="3.20.20.70">
    <property type="entry name" value="Aldolase class I"/>
    <property type="match status" value="1"/>
</dbReference>
<gene>
    <name evidence="7" type="ORF">IE37_00113</name>
</gene>
<feature type="binding site" evidence="5">
    <location>
        <position position="58"/>
    </location>
    <ligand>
        <name>[4Fe-4S] cluster</name>
        <dbReference type="ChEBI" id="CHEBI:49883"/>
        <note>4Fe-4S-S-AdoMet</note>
    </ligand>
</feature>
<dbReference type="OrthoDB" id="9781783at2"/>
<organism evidence="7 8">
    <name type="scientific">Ruminococcus flavefaciens</name>
    <dbReference type="NCBI Taxonomy" id="1265"/>
    <lineage>
        <taxon>Bacteria</taxon>
        <taxon>Bacillati</taxon>
        <taxon>Bacillota</taxon>
        <taxon>Clostridia</taxon>
        <taxon>Eubacteriales</taxon>
        <taxon>Oscillospiraceae</taxon>
        <taxon>Ruminococcus</taxon>
    </lineage>
</organism>
<dbReference type="PANTHER" id="PTHR43075">
    <property type="entry name" value="FORMATE LYASE ACTIVATING ENZYME, PUTATIVE (AFU_ORTHOLOGUE AFUA_2G15630)-RELATED"/>
    <property type="match status" value="1"/>
</dbReference>
<dbReference type="InterPro" id="IPR058240">
    <property type="entry name" value="rSAM_sf"/>
</dbReference>
<dbReference type="PIRSF" id="PIRSF004869">
    <property type="entry name" value="PflX_prd"/>
    <property type="match status" value="1"/>
</dbReference>
<dbReference type="CDD" id="cd01335">
    <property type="entry name" value="Radical_SAM"/>
    <property type="match status" value="1"/>
</dbReference>
<keyword evidence="1 5" id="KW-0949">S-adenosyl-L-methionine</keyword>
<dbReference type="InterPro" id="IPR007197">
    <property type="entry name" value="rSAM"/>
</dbReference>
<evidence type="ECO:0000259" key="6">
    <source>
        <dbReference type="Pfam" id="PF04055"/>
    </source>
</evidence>
<name>A0A315Y4D0_RUMFL</name>
<evidence type="ECO:0000313" key="7">
    <source>
        <dbReference type="EMBL" id="PWJ15219.1"/>
    </source>
</evidence>
<feature type="binding site" evidence="5">
    <location>
        <position position="62"/>
    </location>
    <ligand>
        <name>[4Fe-4S] cluster</name>
        <dbReference type="ChEBI" id="CHEBI:49883"/>
        <note>4Fe-4S-S-AdoMet</note>
    </ligand>
</feature>
<evidence type="ECO:0000313" key="8">
    <source>
        <dbReference type="Proteomes" id="UP000245720"/>
    </source>
</evidence>
<dbReference type="InterPro" id="IPR016431">
    <property type="entry name" value="Pyrv-formate_lyase-activ_prd"/>
</dbReference>
<evidence type="ECO:0000256" key="4">
    <source>
        <dbReference type="ARBA" id="ARBA00023014"/>
    </source>
</evidence>
<dbReference type="AlphaFoldDB" id="A0A315Y4D0"/>
<keyword evidence="2 5" id="KW-0479">Metal-binding</keyword>
<evidence type="ECO:0000256" key="2">
    <source>
        <dbReference type="ARBA" id="ARBA00022723"/>
    </source>
</evidence>
<dbReference type="SUPFAM" id="SSF102114">
    <property type="entry name" value="Radical SAM enzymes"/>
    <property type="match status" value="1"/>
</dbReference>
<sequence length="295" mass="33076">MIYKCTLCPRKCGADRSNSTGICGAGSSVIVARASLHKWEEPCISYKNGAGTVFFSGCNLHCCFCQNNKISNKLFGKEITDKQLADIFLRLQEDGADNIDLVTPTHFVPNIINALDMVKHKLDIPVVFNCGGYELKETIDMLEGYIDVYLPDMKYFSSDISSKYSNAPDYFEYASEAILAMIKQVGKLTFNSEGGLMKGTVIRHMVLPSHRHDSIKLIEWIADNTSRDDVLVSIMNQFTPFDFISEEFSELKRKVTKMEYNSVINRAAELGLKGFTQERSSASEDYVPDFDLSGI</sequence>
<dbReference type="InterPro" id="IPR040085">
    <property type="entry name" value="MJ0674-like"/>
</dbReference>
<keyword evidence="3 5" id="KW-0408">Iron</keyword>
<dbReference type="Pfam" id="PF04055">
    <property type="entry name" value="Radical_SAM"/>
    <property type="match status" value="1"/>
</dbReference>
<dbReference type="GO" id="GO:0046872">
    <property type="term" value="F:metal ion binding"/>
    <property type="evidence" value="ECO:0007669"/>
    <property type="project" value="UniProtKB-KW"/>
</dbReference>
<dbReference type="GO" id="GO:0016829">
    <property type="term" value="F:lyase activity"/>
    <property type="evidence" value="ECO:0007669"/>
    <property type="project" value="UniProtKB-KW"/>
</dbReference>
<evidence type="ECO:0000256" key="1">
    <source>
        <dbReference type="ARBA" id="ARBA00022691"/>
    </source>
</evidence>
<dbReference type="SFLD" id="SFLDG01099">
    <property type="entry name" value="Uncharacterised_Radical_SAM_Su"/>
    <property type="match status" value="1"/>
</dbReference>
<dbReference type="PANTHER" id="PTHR43075:SF1">
    <property type="entry name" value="FORMATE LYASE ACTIVATING ENZYME, PUTATIVE (AFU_ORTHOLOGUE AFUA_2G15630)-RELATED"/>
    <property type="match status" value="1"/>
</dbReference>
<evidence type="ECO:0000256" key="3">
    <source>
        <dbReference type="ARBA" id="ARBA00023004"/>
    </source>
</evidence>
<feature type="binding site" evidence="5">
    <location>
        <position position="65"/>
    </location>
    <ligand>
        <name>[4Fe-4S] cluster</name>
        <dbReference type="ChEBI" id="CHEBI:49883"/>
        <note>4Fe-4S-S-AdoMet</note>
    </ligand>
</feature>
<comment type="cofactor">
    <cofactor evidence="5">
        <name>[4Fe-4S] cluster</name>
        <dbReference type="ChEBI" id="CHEBI:49883"/>
    </cofactor>
    <text evidence="5">Binds 1 [4Fe-4S] cluster. The cluster is coordinated with 3 cysteines and an exchangeable S-adenosyl-L-methionine.</text>
</comment>
<dbReference type="InterPro" id="IPR013785">
    <property type="entry name" value="Aldolase_TIM"/>
</dbReference>
<accession>A0A315Y4D0</accession>
<evidence type="ECO:0000256" key="5">
    <source>
        <dbReference type="PIRSR" id="PIRSR004869-50"/>
    </source>
</evidence>
<protein>
    <submittedName>
        <fullName evidence="7">Putative pyruvate formate lyase activating enzyme</fullName>
    </submittedName>
</protein>
<feature type="domain" description="Radical SAM core" evidence="6">
    <location>
        <begin position="53"/>
        <end position="210"/>
    </location>
</feature>
<comment type="caution">
    <text evidence="7">The sequence shown here is derived from an EMBL/GenBank/DDBJ whole genome shotgun (WGS) entry which is preliminary data.</text>
</comment>
<keyword evidence="7" id="KW-0456">Lyase</keyword>
<dbReference type="STRING" id="1265.SAMN02910280_0827"/>
<dbReference type="RefSeq" id="WP_109725362.1">
    <property type="nucleotide sequence ID" value="NZ_QGDI01000001.1"/>
</dbReference>
<keyword evidence="7" id="KW-0670">Pyruvate</keyword>
<dbReference type="SFLD" id="SFLDS00029">
    <property type="entry name" value="Radical_SAM"/>
    <property type="match status" value="1"/>
</dbReference>
<dbReference type="EMBL" id="QGDI01000001">
    <property type="protein sequence ID" value="PWJ15219.1"/>
    <property type="molecule type" value="Genomic_DNA"/>
</dbReference>